<dbReference type="GO" id="GO:0008270">
    <property type="term" value="F:zinc ion binding"/>
    <property type="evidence" value="ECO:0007669"/>
    <property type="project" value="UniProtKB-KW"/>
</dbReference>
<evidence type="ECO:0000256" key="3">
    <source>
        <dbReference type="ARBA" id="ARBA00022833"/>
    </source>
</evidence>
<dbReference type="PANTHER" id="PTHR12506">
    <property type="entry name" value="PROTEIN PHOSPHATASE RELATED"/>
    <property type="match status" value="1"/>
</dbReference>
<accession>A0A1D1YJX9</accession>
<dbReference type="PROSITE" id="PS50103">
    <property type="entry name" value="ZF_C3H1"/>
    <property type="match status" value="2"/>
</dbReference>
<dbReference type="AlphaFoldDB" id="A0A1D1YJX9"/>
<proteinExistence type="predicted"/>
<keyword evidence="1 5" id="KW-0479">Metal-binding</keyword>
<sequence length="361" mass="38626">FLLPSSPPFQLGFGLGFPTPMADQFYGRGSGYGVPGPYPSHPGSGNPYLSTSSLAGSALDRYSSNVYLNPSSGLRPPQPEGGGFGSYYGGVASTPSPYPQFGAPVDPSFVPGMQRPPEALYHHPSLGNHNNFGQSEALFSADSLAKRPRIDVASNLPSYPQLPGDGGNCKFDHPLWVPEGGIPDRKEVPLVTRPESLPERPGEPDCPVTLVTPSKSLPERSGVRDCPYYVRTGTCGFGERCKYHHPIDRSAPVVKVAVQQEVQPILTLTAPPRREGSIFCPRYMETGFCAFGANCRYDHPPPVEFLRGTVTGSLSGWGAPAEGETAIKAKKKDTINNSAKAKKKDATKAKKKDAHTAKSKG</sequence>
<dbReference type="InterPro" id="IPR050974">
    <property type="entry name" value="Plant_ZF_CCCH"/>
</dbReference>
<dbReference type="SMART" id="SM00356">
    <property type="entry name" value="ZnF_C3H1"/>
    <property type="match status" value="2"/>
</dbReference>
<keyword evidence="4" id="KW-0238">DNA-binding</keyword>
<evidence type="ECO:0000256" key="2">
    <source>
        <dbReference type="ARBA" id="ARBA00022771"/>
    </source>
</evidence>
<keyword evidence="3 5" id="KW-0862">Zinc</keyword>
<dbReference type="PANTHER" id="PTHR12506:SF50">
    <property type="entry name" value="ZINC FINGER CCCH DOMAIN-CONTAINING PROTEIN 26"/>
    <property type="match status" value="1"/>
</dbReference>
<feature type="zinc finger region" description="C3H1-type" evidence="5">
    <location>
        <begin position="220"/>
        <end position="248"/>
    </location>
</feature>
<evidence type="ECO:0000256" key="5">
    <source>
        <dbReference type="PROSITE-ProRule" id="PRU00723"/>
    </source>
</evidence>
<gene>
    <name evidence="8" type="primary">HUA1_4</name>
    <name evidence="8" type="ORF">g.69030</name>
</gene>
<dbReference type="Gene3D" id="4.10.1000.10">
    <property type="entry name" value="Zinc finger, CCCH-type"/>
    <property type="match status" value="1"/>
</dbReference>
<evidence type="ECO:0000313" key="8">
    <source>
        <dbReference type="EMBL" id="JAT54957.1"/>
    </source>
</evidence>
<feature type="zinc finger region" description="C3H1-type" evidence="5">
    <location>
        <begin position="274"/>
        <end position="302"/>
    </location>
</feature>
<evidence type="ECO:0000256" key="1">
    <source>
        <dbReference type="ARBA" id="ARBA00022723"/>
    </source>
</evidence>
<dbReference type="EMBL" id="GDJX01012979">
    <property type="protein sequence ID" value="JAT54957.1"/>
    <property type="molecule type" value="Transcribed_RNA"/>
</dbReference>
<dbReference type="InterPro" id="IPR036855">
    <property type="entry name" value="Znf_CCCH_sf"/>
</dbReference>
<feature type="domain" description="C3H1-type" evidence="7">
    <location>
        <begin position="274"/>
        <end position="302"/>
    </location>
</feature>
<feature type="compositionally biased region" description="Basic residues" evidence="6">
    <location>
        <begin position="340"/>
        <end position="361"/>
    </location>
</feature>
<dbReference type="Pfam" id="PF00642">
    <property type="entry name" value="zf-CCCH"/>
    <property type="match status" value="2"/>
</dbReference>
<name>A0A1D1YJX9_9ARAE</name>
<organism evidence="8">
    <name type="scientific">Anthurium amnicola</name>
    <dbReference type="NCBI Taxonomy" id="1678845"/>
    <lineage>
        <taxon>Eukaryota</taxon>
        <taxon>Viridiplantae</taxon>
        <taxon>Streptophyta</taxon>
        <taxon>Embryophyta</taxon>
        <taxon>Tracheophyta</taxon>
        <taxon>Spermatophyta</taxon>
        <taxon>Magnoliopsida</taxon>
        <taxon>Liliopsida</taxon>
        <taxon>Araceae</taxon>
        <taxon>Pothoideae</taxon>
        <taxon>Potheae</taxon>
        <taxon>Anthurium</taxon>
    </lineage>
</organism>
<feature type="domain" description="C3H1-type" evidence="7">
    <location>
        <begin position="220"/>
        <end position="248"/>
    </location>
</feature>
<dbReference type="InterPro" id="IPR000571">
    <property type="entry name" value="Znf_CCCH"/>
</dbReference>
<feature type="region of interest" description="Disordered" evidence="6">
    <location>
        <begin position="194"/>
        <end position="214"/>
    </location>
</feature>
<keyword evidence="2 5" id="KW-0863">Zinc-finger</keyword>
<evidence type="ECO:0000256" key="4">
    <source>
        <dbReference type="ARBA" id="ARBA00023125"/>
    </source>
</evidence>
<evidence type="ECO:0000259" key="7">
    <source>
        <dbReference type="PROSITE" id="PS50103"/>
    </source>
</evidence>
<reference evidence="8" key="1">
    <citation type="submission" date="2015-07" db="EMBL/GenBank/DDBJ databases">
        <title>Transcriptome Assembly of Anthurium amnicola.</title>
        <authorList>
            <person name="Suzuki J."/>
        </authorList>
    </citation>
    <scope>NUCLEOTIDE SEQUENCE</scope>
</reference>
<feature type="region of interest" description="Disordered" evidence="6">
    <location>
        <begin position="328"/>
        <end position="361"/>
    </location>
</feature>
<feature type="non-terminal residue" evidence="8">
    <location>
        <position position="1"/>
    </location>
</feature>
<dbReference type="SUPFAM" id="SSF90229">
    <property type="entry name" value="CCCH zinc finger"/>
    <property type="match status" value="2"/>
</dbReference>
<dbReference type="GO" id="GO:0003677">
    <property type="term" value="F:DNA binding"/>
    <property type="evidence" value="ECO:0007669"/>
    <property type="project" value="UniProtKB-KW"/>
</dbReference>
<dbReference type="GO" id="GO:0003729">
    <property type="term" value="F:mRNA binding"/>
    <property type="evidence" value="ECO:0007669"/>
    <property type="project" value="UniProtKB-ARBA"/>
</dbReference>
<evidence type="ECO:0000256" key="6">
    <source>
        <dbReference type="SAM" id="MobiDB-lite"/>
    </source>
</evidence>
<protein>
    <submittedName>
        <fullName evidence="8">Zinc finger CCCH domain-containing protein 37</fullName>
    </submittedName>
</protein>